<dbReference type="AlphaFoldDB" id="A0A8S1JAT5"/>
<dbReference type="CDD" id="cd01851">
    <property type="entry name" value="GBP"/>
    <property type="match status" value="1"/>
</dbReference>
<evidence type="ECO:0000256" key="2">
    <source>
        <dbReference type="ARBA" id="ARBA00022801"/>
    </source>
</evidence>
<dbReference type="PROSITE" id="PS51715">
    <property type="entry name" value="G_GB1_RHD3"/>
    <property type="match status" value="1"/>
</dbReference>
<keyword evidence="2" id="KW-0378">Hydrolase</keyword>
<evidence type="ECO:0000256" key="1">
    <source>
        <dbReference type="ARBA" id="ARBA00022741"/>
    </source>
</evidence>
<protein>
    <recommendedName>
        <fullName evidence="7">GB1/RHD3-type G domain-containing protein</fullName>
    </recommendedName>
</protein>
<sequence>MGTESPLELVRFEAQSNKFVVGRPALDALRAVRGPVGVVAVCGRARQGKSYILNQLLGRTSGFKVSPTQRPCTKGIWMWSKPIQRRAPDGSVYHLILLDSEGIDAYDQTGHYSTQIFSLAVLLSSLFVYNHMGGIDEAALDKLSLVTEMTNLIRVRSQASSDRDIGGFTPAFLWLLRDFYLDLEEDGRKISPKDYLEQALLPATGSGPAVEMKNKIRRSIKTLFPQRDCCALVRPVSDEQQLKNLENVPQSQLRPEFTRELRRLMDVIFSRAVPKRVGQQVITGPALAGLTEAYVRAINNGAVPTIVTAWQAVADGECHRARDLAEAHYRKAFNSNVPPEEIEMAAEHERALAEARKVFNEHAVGDEDIRSAHEARFEENVKSWFSNFRDKKIAEAKAAIDRMLCEASTHFQKLAGSGHMDASKFRSQVKAFMQDYASRTSGTTKWRRMADFVLDCYASFATDLEQRLKAQLTEKNRAEERAADRLSKMEQSAKVAQEKLEELKQQGSQYCSERDQMKLNAEELQRQLSDLRAKSASVSSAQEQAQQEARNLREQVSRKDHELQALHADLGTVKQESSTLKLRAQELTLQLDGMRTKMDSREQTTAEMRRKLDCVERELSVAKDDLRKRESDMLSQASQQASEVSSAMREVAQLTGERDQAVERATSLEQELQTMRLTKEMSEHERQAAAGQLAQASQELENRREETMRLQRQAVMLDESLSQERSLRESAQDEVLHLKELVRKLEAEASTGAVPEEALASPQLGKRRRHPTVSANGEDAHGLPVADELASPHTSQAAEDGDENLTPGTMTVKKIKEWLLKRGHGGDIWDLEKQRPGPKKADWLQLMDKVRKGSGST</sequence>
<evidence type="ECO:0000256" key="3">
    <source>
        <dbReference type="ARBA" id="ARBA00023134"/>
    </source>
</evidence>
<dbReference type="InterPro" id="IPR015894">
    <property type="entry name" value="Guanylate-bd_N"/>
</dbReference>
<evidence type="ECO:0000256" key="6">
    <source>
        <dbReference type="SAM" id="MobiDB-lite"/>
    </source>
</evidence>
<dbReference type="InterPro" id="IPR003191">
    <property type="entry name" value="Guanylate-bd/ATL_C"/>
</dbReference>
<reference evidence="8" key="1">
    <citation type="submission" date="2020-12" db="EMBL/GenBank/DDBJ databases">
        <authorList>
            <person name="Iha C."/>
        </authorList>
    </citation>
    <scope>NUCLEOTIDE SEQUENCE</scope>
</reference>
<gene>
    <name evidence="8" type="ORF">OSTQU699_LOCUS8570</name>
</gene>
<feature type="compositionally biased region" description="Basic and acidic residues" evidence="6">
    <location>
        <begin position="550"/>
        <end position="559"/>
    </location>
</feature>
<comment type="caution">
    <text evidence="8">The sequence shown here is derived from an EMBL/GenBank/DDBJ whole genome shotgun (WGS) entry which is preliminary data.</text>
</comment>
<dbReference type="EMBL" id="CAJHUC010002119">
    <property type="protein sequence ID" value="CAD7703213.1"/>
    <property type="molecule type" value="Genomic_DNA"/>
</dbReference>
<organism evidence="8 9">
    <name type="scientific">Ostreobium quekettii</name>
    <dbReference type="NCBI Taxonomy" id="121088"/>
    <lineage>
        <taxon>Eukaryota</taxon>
        <taxon>Viridiplantae</taxon>
        <taxon>Chlorophyta</taxon>
        <taxon>core chlorophytes</taxon>
        <taxon>Ulvophyceae</taxon>
        <taxon>TCBD clade</taxon>
        <taxon>Bryopsidales</taxon>
        <taxon>Ostreobineae</taxon>
        <taxon>Ostreobiaceae</taxon>
        <taxon>Ostreobium</taxon>
    </lineage>
</organism>
<feature type="coiled-coil region" evidence="5">
    <location>
        <begin position="605"/>
        <end position="748"/>
    </location>
</feature>
<accession>A0A8S1JAT5</accession>
<evidence type="ECO:0000313" key="8">
    <source>
        <dbReference type="EMBL" id="CAD7703213.1"/>
    </source>
</evidence>
<evidence type="ECO:0000256" key="4">
    <source>
        <dbReference type="PROSITE-ProRule" id="PRU01052"/>
    </source>
</evidence>
<dbReference type="Gene3D" id="1.20.1000.10">
    <property type="entry name" value="Guanylate-binding protein, C-terminal domain"/>
    <property type="match status" value="1"/>
</dbReference>
<dbReference type="InterPro" id="IPR027417">
    <property type="entry name" value="P-loop_NTPase"/>
</dbReference>
<keyword evidence="9" id="KW-1185">Reference proteome</keyword>
<evidence type="ECO:0000259" key="7">
    <source>
        <dbReference type="PROSITE" id="PS51715"/>
    </source>
</evidence>
<proteinExistence type="inferred from homology"/>
<keyword evidence="5" id="KW-0175">Coiled coil</keyword>
<dbReference type="SUPFAM" id="SSF52540">
    <property type="entry name" value="P-loop containing nucleoside triphosphate hydrolases"/>
    <property type="match status" value="1"/>
</dbReference>
<feature type="compositionally biased region" description="Basic and acidic residues" evidence="6">
    <location>
        <begin position="828"/>
        <end position="842"/>
    </location>
</feature>
<dbReference type="Proteomes" id="UP000708148">
    <property type="component" value="Unassembled WGS sequence"/>
</dbReference>
<feature type="region of interest" description="Disordered" evidence="6">
    <location>
        <begin position="748"/>
        <end position="810"/>
    </location>
</feature>
<comment type="similarity">
    <text evidence="4">Belongs to the TRAFAC class dynamin-like GTPase superfamily. GB1/RHD3 GTPase family.</text>
</comment>
<keyword evidence="1" id="KW-0547">Nucleotide-binding</keyword>
<dbReference type="Gene3D" id="3.40.50.300">
    <property type="entry name" value="P-loop containing nucleotide triphosphate hydrolases"/>
    <property type="match status" value="1"/>
</dbReference>
<evidence type="ECO:0000256" key="5">
    <source>
        <dbReference type="SAM" id="Coils"/>
    </source>
</evidence>
<dbReference type="Pfam" id="PF02841">
    <property type="entry name" value="GBP_C"/>
    <property type="match status" value="1"/>
</dbReference>
<dbReference type="GO" id="GO:0005525">
    <property type="term" value="F:GTP binding"/>
    <property type="evidence" value="ECO:0007669"/>
    <property type="project" value="UniProtKB-KW"/>
</dbReference>
<dbReference type="OrthoDB" id="2135133at2759"/>
<dbReference type="Pfam" id="PF02263">
    <property type="entry name" value="GBP"/>
    <property type="match status" value="1"/>
</dbReference>
<dbReference type="InterPro" id="IPR030386">
    <property type="entry name" value="G_GB1_RHD3_dom"/>
</dbReference>
<feature type="region of interest" description="Disordered" evidence="6">
    <location>
        <begin position="530"/>
        <end position="559"/>
    </location>
</feature>
<feature type="region of interest" description="Disordered" evidence="6">
    <location>
        <begin position="828"/>
        <end position="857"/>
    </location>
</feature>
<evidence type="ECO:0000313" key="9">
    <source>
        <dbReference type="Proteomes" id="UP000708148"/>
    </source>
</evidence>
<dbReference type="SUPFAM" id="SSF48340">
    <property type="entry name" value="Interferon-induced guanylate-binding protein 1 (GBP1), C-terminal domain"/>
    <property type="match status" value="1"/>
</dbReference>
<dbReference type="PANTHER" id="PTHR10751">
    <property type="entry name" value="GUANYLATE BINDING PROTEIN"/>
    <property type="match status" value="1"/>
</dbReference>
<dbReference type="GO" id="GO:0003924">
    <property type="term" value="F:GTPase activity"/>
    <property type="evidence" value="ECO:0007669"/>
    <property type="project" value="InterPro"/>
</dbReference>
<feature type="compositionally biased region" description="Low complexity" evidence="6">
    <location>
        <begin position="535"/>
        <end position="549"/>
    </location>
</feature>
<keyword evidence="3" id="KW-0342">GTP-binding</keyword>
<feature type="domain" description="GB1/RHD3-type G" evidence="7">
    <location>
        <begin position="33"/>
        <end position="273"/>
    </location>
</feature>
<dbReference type="InterPro" id="IPR036543">
    <property type="entry name" value="Guanylate-bd_C_sf"/>
</dbReference>
<name>A0A8S1JAT5_9CHLO</name>